<evidence type="ECO:0000259" key="1">
    <source>
        <dbReference type="PROSITE" id="PS50887"/>
    </source>
</evidence>
<feature type="domain" description="GGDEF" evidence="1">
    <location>
        <begin position="214"/>
        <end position="347"/>
    </location>
</feature>
<evidence type="ECO:0000313" key="2">
    <source>
        <dbReference type="EMBL" id="MBB5092213.1"/>
    </source>
</evidence>
<dbReference type="InterPro" id="IPR003018">
    <property type="entry name" value="GAF"/>
</dbReference>
<dbReference type="InterPro" id="IPR000160">
    <property type="entry name" value="GGDEF_dom"/>
</dbReference>
<proteinExistence type="predicted"/>
<gene>
    <name evidence="2" type="ORF">HNQ68_002767</name>
</gene>
<dbReference type="EMBL" id="JACHIL010000005">
    <property type="protein sequence ID" value="MBB5092213.1"/>
    <property type="molecule type" value="Genomic_DNA"/>
</dbReference>
<dbReference type="InterPro" id="IPR052163">
    <property type="entry name" value="DGC-Regulatory_Protein"/>
</dbReference>
<sequence length="350" mass="39226">MISQNATRPFEIPANEAERLVSVRSLLPSQFTITDELNILTTLVKNIFHAASCAVTIIDEDWQRIASTAGIKAEDCPREQSACTYVVKSGRQFIVQDMTSDPAFNSKNYVTGDPSFRFYAGFPLEIDTGLTLGALCIIDTKPRTLSDDDCEEMRRFALLASALLRLQRKNVVLQNDKTNLWKNSLTDPLTQLYNRRALKEYVSPFLRQHFDEKRSAGILLLDMDNFKTINDTHGHPAGDRLLRQAAERIRSVLGSDDIPVRIGGDEFCIILPETQSDDTLKTIADCLVDAFRIPFKINGHDIHSAVSIGTLLVPEDGRTSEQMSRHADKALYTAKARGRNCAVRFDKSML</sequence>
<accession>A0A7W8AN52</accession>
<organism evidence="2 3">
    <name type="scientific">Pseudochrobactrum saccharolyticum</name>
    <dbReference type="NCBI Taxonomy" id="354352"/>
    <lineage>
        <taxon>Bacteria</taxon>
        <taxon>Pseudomonadati</taxon>
        <taxon>Pseudomonadota</taxon>
        <taxon>Alphaproteobacteria</taxon>
        <taxon>Hyphomicrobiales</taxon>
        <taxon>Brucellaceae</taxon>
        <taxon>Pseudochrobactrum</taxon>
    </lineage>
</organism>
<comment type="caution">
    <text evidence="2">The sequence shown here is derived from an EMBL/GenBank/DDBJ whole genome shotgun (WGS) entry which is preliminary data.</text>
</comment>
<dbReference type="SUPFAM" id="SSF55781">
    <property type="entry name" value="GAF domain-like"/>
    <property type="match status" value="1"/>
</dbReference>
<dbReference type="PROSITE" id="PS50887">
    <property type="entry name" value="GGDEF"/>
    <property type="match status" value="1"/>
</dbReference>
<dbReference type="CDD" id="cd01949">
    <property type="entry name" value="GGDEF"/>
    <property type="match status" value="1"/>
</dbReference>
<dbReference type="Gene3D" id="3.30.70.270">
    <property type="match status" value="1"/>
</dbReference>
<dbReference type="PANTHER" id="PTHR46663:SF4">
    <property type="entry name" value="DIGUANYLATE CYCLASE DGCT-RELATED"/>
    <property type="match status" value="1"/>
</dbReference>
<reference evidence="2 3" key="1">
    <citation type="submission" date="2020-08" db="EMBL/GenBank/DDBJ databases">
        <title>Genomic Encyclopedia of Type Strains, Phase IV (KMG-IV): sequencing the most valuable type-strain genomes for metagenomic binning, comparative biology and taxonomic classification.</title>
        <authorList>
            <person name="Goeker M."/>
        </authorList>
    </citation>
    <scope>NUCLEOTIDE SEQUENCE [LARGE SCALE GENOMIC DNA]</scope>
    <source>
        <strain evidence="2 3">DSM 25620</strain>
    </source>
</reference>
<dbReference type="Pfam" id="PF01590">
    <property type="entry name" value="GAF"/>
    <property type="match status" value="1"/>
</dbReference>
<dbReference type="SUPFAM" id="SSF55073">
    <property type="entry name" value="Nucleotide cyclase"/>
    <property type="match status" value="1"/>
</dbReference>
<protein>
    <submittedName>
        <fullName evidence="2">Diguanylate cyclase (GGDEF)-like protein</fullName>
    </submittedName>
</protein>
<keyword evidence="3" id="KW-1185">Reference proteome</keyword>
<dbReference type="InterPro" id="IPR029787">
    <property type="entry name" value="Nucleotide_cyclase"/>
</dbReference>
<dbReference type="RefSeq" id="WP_151160126.1">
    <property type="nucleotide sequence ID" value="NZ_JACHIL010000005.1"/>
</dbReference>
<dbReference type="Pfam" id="PF00990">
    <property type="entry name" value="GGDEF"/>
    <property type="match status" value="1"/>
</dbReference>
<dbReference type="GO" id="GO:0003824">
    <property type="term" value="F:catalytic activity"/>
    <property type="evidence" value="ECO:0007669"/>
    <property type="project" value="UniProtKB-ARBA"/>
</dbReference>
<dbReference type="PANTHER" id="PTHR46663">
    <property type="entry name" value="DIGUANYLATE CYCLASE DGCT-RELATED"/>
    <property type="match status" value="1"/>
</dbReference>
<evidence type="ECO:0000313" key="3">
    <source>
        <dbReference type="Proteomes" id="UP000531231"/>
    </source>
</evidence>
<dbReference type="SMART" id="SM00267">
    <property type="entry name" value="GGDEF"/>
    <property type="match status" value="1"/>
</dbReference>
<dbReference type="Gene3D" id="3.30.450.40">
    <property type="match status" value="1"/>
</dbReference>
<dbReference type="NCBIfam" id="TIGR00254">
    <property type="entry name" value="GGDEF"/>
    <property type="match status" value="1"/>
</dbReference>
<dbReference type="SMART" id="SM00065">
    <property type="entry name" value="GAF"/>
    <property type="match status" value="1"/>
</dbReference>
<dbReference type="Proteomes" id="UP000531231">
    <property type="component" value="Unassembled WGS sequence"/>
</dbReference>
<dbReference type="InterPro" id="IPR043128">
    <property type="entry name" value="Rev_trsase/Diguanyl_cyclase"/>
</dbReference>
<dbReference type="AlphaFoldDB" id="A0A7W8AN52"/>
<dbReference type="InterPro" id="IPR029016">
    <property type="entry name" value="GAF-like_dom_sf"/>
</dbReference>
<dbReference type="FunFam" id="3.30.70.270:FF:000001">
    <property type="entry name" value="Diguanylate cyclase domain protein"/>
    <property type="match status" value="1"/>
</dbReference>
<name>A0A7W8AN52_9HYPH</name>